<keyword evidence="4" id="KW-1185">Reference proteome</keyword>
<organism evidence="3 4">
    <name type="scientific">Acer negundo</name>
    <name type="common">Box elder</name>
    <dbReference type="NCBI Taxonomy" id="4023"/>
    <lineage>
        <taxon>Eukaryota</taxon>
        <taxon>Viridiplantae</taxon>
        <taxon>Streptophyta</taxon>
        <taxon>Embryophyta</taxon>
        <taxon>Tracheophyta</taxon>
        <taxon>Spermatophyta</taxon>
        <taxon>Magnoliopsida</taxon>
        <taxon>eudicotyledons</taxon>
        <taxon>Gunneridae</taxon>
        <taxon>Pentapetalae</taxon>
        <taxon>rosids</taxon>
        <taxon>malvids</taxon>
        <taxon>Sapindales</taxon>
        <taxon>Sapindaceae</taxon>
        <taxon>Hippocastanoideae</taxon>
        <taxon>Acereae</taxon>
        <taxon>Acer</taxon>
    </lineage>
</organism>
<dbReference type="InterPro" id="IPR016197">
    <property type="entry name" value="Chromo-like_dom_sf"/>
</dbReference>
<reference evidence="3" key="2">
    <citation type="submission" date="2023-02" db="EMBL/GenBank/DDBJ databases">
        <authorList>
            <person name="Swenson N.G."/>
            <person name="Wegrzyn J.L."/>
            <person name="Mcevoy S.L."/>
        </authorList>
    </citation>
    <scope>NUCLEOTIDE SEQUENCE</scope>
    <source>
        <strain evidence="3">91603</strain>
        <tissue evidence="3">Leaf</tissue>
    </source>
</reference>
<dbReference type="EMBL" id="JAJSOW010000107">
    <property type="protein sequence ID" value="KAI9156900.1"/>
    <property type="molecule type" value="Genomic_DNA"/>
</dbReference>
<dbReference type="Gene3D" id="2.40.50.40">
    <property type="match status" value="1"/>
</dbReference>
<dbReference type="Proteomes" id="UP001064489">
    <property type="component" value="Chromosome 12"/>
</dbReference>
<evidence type="ECO:0000313" key="4">
    <source>
        <dbReference type="Proteomes" id="UP001064489"/>
    </source>
</evidence>
<dbReference type="PROSITE" id="PS50013">
    <property type="entry name" value="CHROMO_2"/>
    <property type="match status" value="1"/>
</dbReference>
<dbReference type="AlphaFoldDB" id="A0AAD5NFQ1"/>
<feature type="coiled-coil region" evidence="1">
    <location>
        <begin position="173"/>
        <end position="200"/>
    </location>
</feature>
<sequence length="239" mass="27136">MASRIYKGNQEVLVHWKGLSPAEAYWESQEDLKRKDVSGMFNKLFPHYYALGEIYGKDRATGVNAGNAADDEEELQQGDATDHENVESFIDLLNANIGGQNMEFQSQGIEDFEISSSQPPSAHHRKSTYNNVAVSKRARTVRNKATNEMHKDFSNMAFAIAAMTPKLDDLINVLSFEKEVADLQAKLKSELNNMEGLSRLQLFRATNMLAKDHDLLRVFFTMSVEEKKIYVMNLLEHEL</sequence>
<dbReference type="Pfam" id="PF00385">
    <property type="entry name" value="Chromo"/>
    <property type="match status" value="1"/>
</dbReference>
<accession>A0AAD5NFQ1</accession>
<gene>
    <name evidence="3" type="ORF">LWI28_013798</name>
</gene>
<dbReference type="InterPro" id="IPR023780">
    <property type="entry name" value="Chromo_domain"/>
</dbReference>
<feature type="domain" description="Chromo" evidence="2">
    <location>
        <begin position="1"/>
        <end position="49"/>
    </location>
</feature>
<dbReference type="InterPro" id="IPR000953">
    <property type="entry name" value="Chromo/chromo_shadow_dom"/>
</dbReference>
<evidence type="ECO:0000259" key="2">
    <source>
        <dbReference type="PROSITE" id="PS50013"/>
    </source>
</evidence>
<protein>
    <recommendedName>
        <fullName evidence="2">Chromo domain-containing protein</fullName>
    </recommendedName>
</protein>
<comment type="caution">
    <text evidence="3">The sequence shown here is derived from an EMBL/GenBank/DDBJ whole genome shotgun (WGS) entry which is preliminary data.</text>
</comment>
<name>A0AAD5NFQ1_ACENE</name>
<evidence type="ECO:0000256" key="1">
    <source>
        <dbReference type="SAM" id="Coils"/>
    </source>
</evidence>
<keyword evidence="1" id="KW-0175">Coiled coil</keyword>
<evidence type="ECO:0000313" key="3">
    <source>
        <dbReference type="EMBL" id="KAI9156900.1"/>
    </source>
</evidence>
<reference evidence="3" key="1">
    <citation type="journal article" date="2022" name="Plant J.">
        <title>Strategies of tolerance reflected in two North American maple genomes.</title>
        <authorList>
            <person name="McEvoy S.L."/>
            <person name="Sezen U.U."/>
            <person name="Trouern-Trend A."/>
            <person name="McMahon S.M."/>
            <person name="Schaberg P.G."/>
            <person name="Yang J."/>
            <person name="Wegrzyn J.L."/>
            <person name="Swenson N.G."/>
        </authorList>
    </citation>
    <scope>NUCLEOTIDE SEQUENCE</scope>
    <source>
        <strain evidence="3">91603</strain>
    </source>
</reference>
<dbReference type="PANTHER" id="PTHR46250:SF15">
    <property type="entry name" value="OS01G0523800 PROTEIN"/>
    <property type="match status" value="1"/>
</dbReference>
<dbReference type="SUPFAM" id="SSF54160">
    <property type="entry name" value="Chromo domain-like"/>
    <property type="match status" value="1"/>
</dbReference>
<dbReference type="PANTHER" id="PTHR46250">
    <property type="entry name" value="MYB/SANT-LIKE DNA-BINDING DOMAIN PROTEIN-RELATED"/>
    <property type="match status" value="1"/>
</dbReference>
<proteinExistence type="predicted"/>